<evidence type="ECO:0000256" key="4">
    <source>
        <dbReference type="ARBA" id="ARBA00022989"/>
    </source>
</evidence>
<name>A0A8X8BVT9_POLSE</name>
<comment type="similarity">
    <text evidence="11">Belongs to the G-protein coupled receptor 1 family.</text>
</comment>
<dbReference type="CDD" id="cd14968">
    <property type="entry name" value="7tmA_Adenosine_R"/>
    <property type="match status" value="1"/>
</dbReference>
<keyword evidence="7 11" id="KW-1015">Disulfide bond</keyword>
<feature type="domain" description="G-protein coupled receptors family 1 profile" evidence="13">
    <location>
        <begin position="23"/>
        <end position="277"/>
    </location>
</feature>
<dbReference type="PANTHER" id="PTHR24246">
    <property type="entry name" value="OLFACTORY RECEPTOR AND ADENOSINE RECEPTOR"/>
    <property type="match status" value="1"/>
</dbReference>
<organism evidence="14 15">
    <name type="scientific">Polypterus senegalus</name>
    <name type="common">Senegal bichir</name>
    <dbReference type="NCBI Taxonomy" id="55291"/>
    <lineage>
        <taxon>Eukaryota</taxon>
        <taxon>Metazoa</taxon>
        <taxon>Chordata</taxon>
        <taxon>Craniata</taxon>
        <taxon>Vertebrata</taxon>
        <taxon>Euteleostomi</taxon>
        <taxon>Actinopterygii</taxon>
        <taxon>Polypteriformes</taxon>
        <taxon>Polypteridae</taxon>
        <taxon>Polypterus</taxon>
    </lineage>
</organism>
<feature type="transmembrane region" description="Helical" evidence="11">
    <location>
        <begin position="254"/>
        <end position="279"/>
    </location>
</feature>
<dbReference type="Gene3D" id="1.20.1070.10">
    <property type="entry name" value="Rhodopsin 7-helix transmembrane proteins"/>
    <property type="match status" value="1"/>
</dbReference>
<evidence type="ECO:0000256" key="6">
    <source>
        <dbReference type="ARBA" id="ARBA00023136"/>
    </source>
</evidence>
<protein>
    <submittedName>
        <fullName evidence="14">AA3R protein</fullName>
    </submittedName>
</protein>
<keyword evidence="3 11" id="KW-0812">Transmembrane</keyword>
<feature type="non-terminal residue" evidence="14">
    <location>
        <position position="1"/>
    </location>
</feature>
<dbReference type="InterPro" id="IPR017452">
    <property type="entry name" value="GPCR_Rhodpsn_7TM"/>
</dbReference>
<feature type="region of interest" description="Disordered" evidence="12">
    <location>
        <begin position="307"/>
        <end position="329"/>
    </location>
</feature>
<evidence type="ECO:0000256" key="3">
    <source>
        <dbReference type="ARBA" id="ARBA00022692"/>
    </source>
</evidence>
<gene>
    <name evidence="14" type="primary">Adora3</name>
    <name evidence="14" type="ORF">GTO96_0015661</name>
</gene>
<dbReference type="PROSITE" id="PS50262">
    <property type="entry name" value="G_PROTEIN_RECEP_F1_2"/>
    <property type="match status" value="1"/>
</dbReference>
<comment type="subcellular location">
    <subcellularLocation>
        <location evidence="1 11">Cell membrane</location>
        <topology evidence="1 11">Multi-pass membrane protein</topology>
    </subcellularLocation>
</comment>
<feature type="non-terminal residue" evidence="14">
    <location>
        <position position="346"/>
    </location>
</feature>
<dbReference type="GO" id="GO:0005886">
    <property type="term" value="C:plasma membrane"/>
    <property type="evidence" value="ECO:0007669"/>
    <property type="project" value="UniProtKB-SubCell"/>
</dbReference>
<evidence type="ECO:0000259" key="13">
    <source>
        <dbReference type="PROSITE" id="PS50262"/>
    </source>
</evidence>
<feature type="transmembrane region" description="Helical" evidence="11">
    <location>
        <begin position="121"/>
        <end position="142"/>
    </location>
</feature>
<dbReference type="SMART" id="SM01381">
    <property type="entry name" value="7TM_GPCR_Srsx"/>
    <property type="match status" value="1"/>
</dbReference>
<evidence type="ECO:0000256" key="1">
    <source>
        <dbReference type="ARBA" id="ARBA00004651"/>
    </source>
</evidence>
<dbReference type="Proteomes" id="UP000886611">
    <property type="component" value="Unassembled WGS sequence"/>
</dbReference>
<keyword evidence="10 11" id="KW-0807">Transducer</keyword>
<keyword evidence="15" id="KW-1185">Reference proteome</keyword>
<feature type="transmembrane region" description="Helical" evidence="11">
    <location>
        <begin position="78"/>
        <end position="100"/>
    </location>
</feature>
<comment type="caution">
    <text evidence="14">The sequence shown here is derived from an EMBL/GenBank/DDBJ whole genome shotgun (WGS) entry which is preliminary data.</text>
</comment>
<dbReference type="PANTHER" id="PTHR24246:SF2">
    <property type="entry name" value="ADENOSINE RECEPTOR A3"/>
    <property type="match status" value="1"/>
</dbReference>
<evidence type="ECO:0000256" key="5">
    <source>
        <dbReference type="ARBA" id="ARBA00023040"/>
    </source>
</evidence>
<sequence>MQSKEETWYVMVELIIGLLACLGNTVVIWAVKLNHRLREPTFYFIVSLAVADIAVGAVVIPLAVVINFGLQTHFYSCLFLVCILLVLTQSSIMSLLAIAIDRYLRVKIAKRYKSIATRQRVWIAIGLCWAISVVLGFLPMFGWHSKEELQGTNTSCLVNCTFLAVVSMSYMVYLNFASVLAPLLIMVVLYLEIFYRIKKHLKVSVASSGESNKDYRKEQKLAKSVTLVLFMFAGCWLPLHIVNCIIYYNKITDVPRYIILIGISLTHSNSAINPFIYALRIGKIQEPLLYIWKKYFLFKDNSSQTPEDKEEVASKAGASQTECPFDESGDRPKTVIRCKPFVLFPS</sequence>
<dbReference type="GO" id="GO:0030425">
    <property type="term" value="C:dendrite"/>
    <property type="evidence" value="ECO:0007669"/>
    <property type="project" value="TreeGrafter"/>
</dbReference>
<evidence type="ECO:0000256" key="11">
    <source>
        <dbReference type="RuleBase" id="RU201114"/>
    </source>
</evidence>
<reference evidence="14 15" key="1">
    <citation type="journal article" date="2021" name="Cell">
        <title>Tracing the genetic footprints of vertebrate landing in non-teleost ray-finned fishes.</title>
        <authorList>
            <person name="Bi X."/>
            <person name="Wang K."/>
            <person name="Yang L."/>
            <person name="Pan H."/>
            <person name="Jiang H."/>
            <person name="Wei Q."/>
            <person name="Fang M."/>
            <person name="Yu H."/>
            <person name="Zhu C."/>
            <person name="Cai Y."/>
            <person name="He Y."/>
            <person name="Gan X."/>
            <person name="Zeng H."/>
            <person name="Yu D."/>
            <person name="Zhu Y."/>
            <person name="Jiang H."/>
            <person name="Qiu Q."/>
            <person name="Yang H."/>
            <person name="Zhang Y.E."/>
            <person name="Wang W."/>
            <person name="Zhu M."/>
            <person name="He S."/>
            <person name="Zhang G."/>
        </authorList>
    </citation>
    <scope>NUCLEOTIDE SEQUENCE [LARGE SCALE GENOMIC DNA]</scope>
    <source>
        <strain evidence="14">Bchr_013</strain>
    </source>
</reference>
<keyword evidence="9 11" id="KW-0325">Glycoprotein</keyword>
<dbReference type="SUPFAM" id="SSF81321">
    <property type="entry name" value="Family A G protein-coupled receptor-like"/>
    <property type="match status" value="1"/>
</dbReference>
<evidence type="ECO:0000256" key="12">
    <source>
        <dbReference type="SAM" id="MobiDB-lite"/>
    </source>
</evidence>
<dbReference type="InterPro" id="IPR000276">
    <property type="entry name" value="GPCR_Rhodpsn"/>
</dbReference>
<keyword evidence="4 11" id="KW-1133">Transmembrane helix</keyword>
<evidence type="ECO:0000256" key="9">
    <source>
        <dbReference type="ARBA" id="ARBA00023180"/>
    </source>
</evidence>
<dbReference type="GO" id="GO:0045202">
    <property type="term" value="C:synapse"/>
    <property type="evidence" value="ECO:0007669"/>
    <property type="project" value="TreeGrafter"/>
</dbReference>
<evidence type="ECO:0000313" key="15">
    <source>
        <dbReference type="Proteomes" id="UP000886611"/>
    </source>
</evidence>
<evidence type="ECO:0000256" key="10">
    <source>
        <dbReference type="ARBA" id="ARBA00023224"/>
    </source>
</evidence>
<keyword evidence="8 11" id="KW-0675">Receptor</keyword>
<dbReference type="PROSITE" id="PS00237">
    <property type="entry name" value="G_PROTEIN_RECEP_F1_1"/>
    <property type="match status" value="1"/>
</dbReference>
<feature type="transmembrane region" description="Helical" evidence="11">
    <location>
        <begin position="42"/>
        <end position="66"/>
    </location>
</feature>
<keyword evidence="5 11" id="KW-0297">G-protein coupled receptor</keyword>
<dbReference type="InterPro" id="IPR001634">
    <property type="entry name" value="Adenosn_rcpt"/>
</dbReference>
<evidence type="ECO:0000256" key="2">
    <source>
        <dbReference type="ARBA" id="ARBA00022475"/>
    </source>
</evidence>
<dbReference type="PRINTS" id="PR00237">
    <property type="entry name" value="GPCRRHODOPSN"/>
</dbReference>
<feature type="transmembrane region" description="Helical" evidence="11">
    <location>
        <begin position="6"/>
        <end position="30"/>
    </location>
</feature>
<dbReference type="EMBL" id="JAATIS010000485">
    <property type="protein sequence ID" value="KAG2468222.1"/>
    <property type="molecule type" value="Genomic_DNA"/>
</dbReference>
<keyword evidence="2 11" id="KW-1003">Cell membrane</keyword>
<evidence type="ECO:0000256" key="8">
    <source>
        <dbReference type="ARBA" id="ARBA00023170"/>
    </source>
</evidence>
<proteinExistence type="inferred from homology"/>
<evidence type="ECO:0000256" key="7">
    <source>
        <dbReference type="ARBA" id="ARBA00023157"/>
    </source>
</evidence>
<feature type="transmembrane region" description="Helical" evidence="11">
    <location>
        <begin position="225"/>
        <end position="248"/>
    </location>
</feature>
<dbReference type="PRINTS" id="PR00424">
    <property type="entry name" value="ADENOSINER"/>
</dbReference>
<keyword evidence="6 11" id="KW-0472">Membrane</keyword>
<dbReference type="AlphaFoldDB" id="A0A8X8BVT9"/>
<accession>A0A8X8BVT9</accession>
<dbReference type="GO" id="GO:0001609">
    <property type="term" value="F:G protein-coupled adenosine receptor activity"/>
    <property type="evidence" value="ECO:0007669"/>
    <property type="project" value="UniProtKB-UniRule"/>
</dbReference>
<evidence type="ECO:0000313" key="14">
    <source>
        <dbReference type="EMBL" id="KAG2468222.1"/>
    </source>
</evidence>
<dbReference type="Pfam" id="PF00001">
    <property type="entry name" value="7tm_1"/>
    <property type="match status" value="1"/>
</dbReference>
<feature type="transmembrane region" description="Helical" evidence="11">
    <location>
        <begin position="162"/>
        <end position="191"/>
    </location>
</feature>